<dbReference type="OrthoDB" id="6433553at2759"/>
<dbReference type="AlphaFoldDB" id="A0A4Y2MFZ5"/>
<reference evidence="2 3" key="1">
    <citation type="journal article" date="2019" name="Sci. Rep.">
        <title>Orb-weaving spider Araneus ventricosus genome elucidates the spidroin gene catalogue.</title>
        <authorList>
            <person name="Kono N."/>
            <person name="Nakamura H."/>
            <person name="Ohtoshi R."/>
            <person name="Moran D.A.P."/>
            <person name="Shinohara A."/>
            <person name="Yoshida Y."/>
            <person name="Fujiwara M."/>
            <person name="Mori M."/>
            <person name="Tomita M."/>
            <person name="Arakawa K."/>
        </authorList>
    </citation>
    <scope>NUCLEOTIDE SEQUENCE [LARGE SCALE GENOMIC DNA]</scope>
</reference>
<keyword evidence="3" id="KW-1185">Reference proteome</keyword>
<dbReference type="EMBL" id="BGPR01007332">
    <property type="protein sequence ID" value="GBN26065.1"/>
    <property type="molecule type" value="Genomic_DNA"/>
</dbReference>
<protein>
    <recommendedName>
        <fullName evidence="1">DUF5641 domain-containing protein</fullName>
    </recommendedName>
</protein>
<dbReference type="InterPro" id="IPR040676">
    <property type="entry name" value="DUF5641"/>
</dbReference>
<evidence type="ECO:0000313" key="2">
    <source>
        <dbReference type="EMBL" id="GBN26065.1"/>
    </source>
</evidence>
<name>A0A4Y2MFZ5_ARAVE</name>
<dbReference type="Proteomes" id="UP000499080">
    <property type="component" value="Unassembled WGS sequence"/>
</dbReference>
<dbReference type="Pfam" id="PF18701">
    <property type="entry name" value="DUF5641"/>
    <property type="match status" value="1"/>
</dbReference>
<sequence length="143" mass="16236">MDDQVEALNPAQFLKGQKLTTIPTSVETKSVELTRLWRNQQALLDSFLRRCSKECLSNLINYHEVRNANKQPNIRDVEMVLLQEEHTSRQVLKNALVLKLIPGRDGIGRTCHLRCDGNIIANCSPIQLEILLEMSQGGKNEVE</sequence>
<evidence type="ECO:0000313" key="3">
    <source>
        <dbReference type="Proteomes" id="UP000499080"/>
    </source>
</evidence>
<feature type="domain" description="DUF5641" evidence="1">
    <location>
        <begin position="37"/>
        <end position="119"/>
    </location>
</feature>
<evidence type="ECO:0000259" key="1">
    <source>
        <dbReference type="Pfam" id="PF18701"/>
    </source>
</evidence>
<gene>
    <name evidence="2" type="ORF">AVEN_86051_1</name>
</gene>
<proteinExistence type="predicted"/>
<organism evidence="2 3">
    <name type="scientific">Araneus ventricosus</name>
    <name type="common">Orbweaver spider</name>
    <name type="synonym">Epeira ventricosa</name>
    <dbReference type="NCBI Taxonomy" id="182803"/>
    <lineage>
        <taxon>Eukaryota</taxon>
        <taxon>Metazoa</taxon>
        <taxon>Ecdysozoa</taxon>
        <taxon>Arthropoda</taxon>
        <taxon>Chelicerata</taxon>
        <taxon>Arachnida</taxon>
        <taxon>Araneae</taxon>
        <taxon>Araneomorphae</taxon>
        <taxon>Entelegynae</taxon>
        <taxon>Araneoidea</taxon>
        <taxon>Araneidae</taxon>
        <taxon>Araneus</taxon>
    </lineage>
</organism>
<accession>A0A4Y2MFZ5</accession>
<comment type="caution">
    <text evidence="2">The sequence shown here is derived from an EMBL/GenBank/DDBJ whole genome shotgun (WGS) entry which is preliminary data.</text>
</comment>